<dbReference type="InterPro" id="IPR011051">
    <property type="entry name" value="RmlC_Cupin_sf"/>
</dbReference>
<dbReference type="PANTHER" id="PTHR37943">
    <property type="entry name" value="PROTEIN VES"/>
    <property type="match status" value="1"/>
</dbReference>
<protein>
    <submittedName>
        <fullName evidence="1">Environmental stress-induced protein Ves</fullName>
    </submittedName>
</protein>
<dbReference type="RefSeq" id="WP_310272257.1">
    <property type="nucleotide sequence ID" value="NZ_JAVDXU010000005.1"/>
</dbReference>
<comment type="caution">
    <text evidence="1">The sequence shown here is derived from an EMBL/GenBank/DDBJ whole genome shotgun (WGS) entry which is preliminary data.</text>
</comment>
<reference evidence="1 2" key="1">
    <citation type="submission" date="2023-07" db="EMBL/GenBank/DDBJ databases">
        <title>Sorghum-associated microbial communities from plants grown in Nebraska, USA.</title>
        <authorList>
            <person name="Schachtman D."/>
        </authorList>
    </citation>
    <scope>NUCLEOTIDE SEQUENCE [LARGE SCALE GENOMIC DNA]</scope>
    <source>
        <strain evidence="1 2">BE314</strain>
    </source>
</reference>
<dbReference type="PANTHER" id="PTHR37943:SF1">
    <property type="entry name" value="PROTEIN VES"/>
    <property type="match status" value="1"/>
</dbReference>
<accession>A0ABU1YV05</accession>
<name>A0ABU1YV05_ROSSA</name>
<evidence type="ECO:0000313" key="1">
    <source>
        <dbReference type="EMBL" id="MDR7272686.1"/>
    </source>
</evidence>
<dbReference type="SUPFAM" id="SSF51182">
    <property type="entry name" value="RmlC-like cupins"/>
    <property type="match status" value="1"/>
</dbReference>
<dbReference type="Pfam" id="PF05962">
    <property type="entry name" value="HutD"/>
    <property type="match status" value="1"/>
</dbReference>
<keyword evidence="2" id="KW-1185">Reference proteome</keyword>
<dbReference type="Proteomes" id="UP001180453">
    <property type="component" value="Unassembled WGS sequence"/>
</dbReference>
<evidence type="ECO:0000313" key="2">
    <source>
        <dbReference type="Proteomes" id="UP001180453"/>
    </source>
</evidence>
<organism evidence="1 2">
    <name type="scientific">Roseateles saccharophilus</name>
    <name type="common">Pseudomonas saccharophila</name>
    <dbReference type="NCBI Taxonomy" id="304"/>
    <lineage>
        <taxon>Bacteria</taxon>
        <taxon>Pseudomonadati</taxon>
        <taxon>Pseudomonadota</taxon>
        <taxon>Betaproteobacteria</taxon>
        <taxon>Burkholderiales</taxon>
        <taxon>Sphaerotilaceae</taxon>
        <taxon>Roseateles</taxon>
    </lineage>
</organism>
<dbReference type="EMBL" id="JAVDXU010000005">
    <property type="protein sequence ID" value="MDR7272686.1"/>
    <property type="molecule type" value="Genomic_DNA"/>
</dbReference>
<dbReference type="InterPro" id="IPR014710">
    <property type="entry name" value="RmlC-like_jellyroll"/>
</dbReference>
<proteinExistence type="predicted"/>
<dbReference type="CDD" id="cd20293">
    <property type="entry name" value="cupin_HutD_N"/>
    <property type="match status" value="1"/>
</dbReference>
<sequence length="183" mass="19651">MRLIDPDAIAPTAWKNGGGSTRTLLALPAEDAWQLRISMADVATDGPFSPYPGVERWLSLVEGAGMQLEFAHQTVTLTPLDPPLRFDGATAPFGRLLQGAARDLNLMNRGGQAAMQSALPGRRWQARQQSCGLFALQAGHWSCADGRSAALGRHTLLWLDAAPQAGMTFDQPGLWLEFSAPAT</sequence>
<dbReference type="InterPro" id="IPR010282">
    <property type="entry name" value="Uncharacterised_HutD/Ves"/>
</dbReference>
<dbReference type="Gene3D" id="2.60.120.10">
    <property type="entry name" value="Jelly Rolls"/>
    <property type="match status" value="1"/>
</dbReference>
<gene>
    <name evidence="1" type="ORF">J2X20_005369</name>
</gene>